<evidence type="ECO:0000259" key="3">
    <source>
        <dbReference type="Pfam" id="PF00884"/>
    </source>
</evidence>
<sequence>MCSPSRASFLTGTYPSRHGVTLTLTEGTLWPERAHTRSSLPLALKAVSDGAVSRARMLKSSLRSVFKLGPKSGNEPELPPGIETLATMLGRSGYHVALRGKWHLSKPANGTSWTADDGERIERDYGFKGWEPPDAGGDVEPGNFGGGEGGPANGGWDAVYMSQVERFLAQENLPEPFCLVVSLINPHDVLAYPSTFREGGYRREDFADLDIPLPSTIDETLANKPAVQAMALIGMSAYLGPLVNRDEQRDYVNFYAHLQRVVDRQVGRLLDALGDVEDPKSLRSRTVIARTSDHGDMGLSHGGARQKIFNAYEETIRVPLVVSNPVCFPKAAKTDTLASLIDLVPTFLAIGGAKAESQLDGCDLTPVLASFARPSEKAIEKAGVDFGPLVDGDAGVDEVRDHILFTYDDHQSGTALQNGAGQPNRVRCVRDARWKYAVYLDPDGVKSPEYELYDLKRDPDEAFNLVDTRSGRPRSPRAAREQPRLAALLAEACEETGMTSPTIPVAV</sequence>
<dbReference type="Gene3D" id="3.40.720.10">
    <property type="entry name" value="Alkaline Phosphatase, subunit A"/>
    <property type="match status" value="1"/>
</dbReference>
<reference evidence="4" key="1">
    <citation type="submission" date="2020-05" db="EMBL/GenBank/DDBJ databases">
        <authorList>
            <person name="Chiriac C."/>
            <person name="Salcher M."/>
            <person name="Ghai R."/>
            <person name="Kavagutti S V."/>
        </authorList>
    </citation>
    <scope>NUCLEOTIDE SEQUENCE</scope>
</reference>
<organism evidence="4">
    <name type="scientific">freshwater metagenome</name>
    <dbReference type="NCBI Taxonomy" id="449393"/>
    <lineage>
        <taxon>unclassified sequences</taxon>
        <taxon>metagenomes</taxon>
        <taxon>ecological metagenomes</taxon>
    </lineage>
</organism>
<dbReference type="AlphaFoldDB" id="A0A6J5ZYE6"/>
<dbReference type="Pfam" id="PF00884">
    <property type="entry name" value="Sulfatase"/>
    <property type="match status" value="1"/>
</dbReference>
<name>A0A6J5ZYE6_9ZZZZ</name>
<feature type="domain" description="Sulfatase N-terminal" evidence="3">
    <location>
        <begin position="51"/>
        <end position="352"/>
    </location>
</feature>
<protein>
    <submittedName>
        <fullName evidence="4">Unannotated protein</fullName>
    </submittedName>
</protein>
<dbReference type="EMBL" id="CAESAN010000128">
    <property type="protein sequence ID" value="CAB4346412.1"/>
    <property type="molecule type" value="Genomic_DNA"/>
</dbReference>
<gene>
    <name evidence="4" type="ORF">UFOPK3547_01348</name>
</gene>
<evidence type="ECO:0000256" key="2">
    <source>
        <dbReference type="ARBA" id="ARBA00022801"/>
    </source>
</evidence>
<dbReference type="PANTHER" id="PTHR42693">
    <property type="entry name" value="ARYLSULFATASE FAMILY MEMBER"/>
    <property type="match status" value="1"/>
</dbReference>
<dbReference type="GO" id="GO:0004065">
    <property type="term" value="F:arylsulfatase activity"/>
    <property type="evidence" value="ECO:0007669"/>
    <property type="project" value="TreeGrafter"/>
</dbReference>
<comment type="similarity">
    <text evidence="1">Belongs to the sulfatase family.</text>
</comment>
<dbReference type="SUPFAM" id="SSF53649">
    <property type="entry name" value="Alkaline phosphatase-like"/>
    <property type="match status" value="1"/>
</dbReference>
<keyword evidence="2" id="KW-0378">Hydrolase</keyword>
<accession>A0A6J5ZYE6</accession>
<dbReference type="PANTHER" id="PTHR42693:SF53">
    <property type="entry name" value="ENDO-4-O-SULFATASE"/>
    <property type="match status" value="1"/>
</dbReference>
<evidence type="ECO:0000313" key="4">
    <source>
        <dbReference type="EMBL" id="CAB4346412.1"/>
    </source>
</evidence>
<proteinExistence type="inferred from homology"/>
<dbReference type="InterPro" id="IPR050738">
    <property type="entry name" value="Sulfatase"/>
</dbReference>
<dbReference type="InterPro" id="IPR000917">
    <property type="entry name" value="Sulfatase_N"/>
</dbReference>
<dbReference type="InterPro" id="IPR017850">
    <property type="entry name" value="Alkaline_phosphatase_core_sf"/>
</dbReference>
<evidence type="ECO:0000256" key="1">
    <source>
        <dbReference type="ARBA" id="ARBA00008779"/>
    </source>
</evidence>